<reference evidence="1" key="1">
    <citation type="submission" date="2019-11" db="EMBL/GenBank/DDBJ databases">
        <title>Nori genome reveals adaptations in red seaweeds to the harsh intertidal environment.</title>
        <authorList>
            <person name="Wang D."/>
            <person name="Mao Y."/>
        </authorList>
    </citation>
    <scope>NUCLEOTIDE SEQUENCE</scope>
    <source>
        <tissue evidence="1">Gametophyte</tissue>
    </source>
</reference>
<sequence>MAFPRFTAALLLTMGAVMVVVTGVAAQRERPALVAAGPHPGREAGLTPERAEPAAYKTGAIAQRVDKARAFETAVNTKSLAASPFFGKSCSPFSSCPFELCPPGVPKTVAYYYFGYYEIQYSFGQQTPDGGKAIACSQWYECPSCFRCYVQKKVTVIVPQFCWFPPAGRFAVPTVSS</sequence>
<evidence type="ECO:0000313" key="1">
    <source>
        <dbReference type="EMBL" id="KAK1861767.1"/>
    </source>
</evidence>
<dbReference type="EMBL" id="CM020618">
    <property type="protein sequence ID" value="KAK1861767.1"/>
    <property type="molecule type" value="Genomic_DNA"/>
</dbReference>
<comment type="caution">
    <text evidence="1">The sequence shown here is derived from an EMBL/GenBank/DDBJ whole genome shotgun (WGS) entry which is preliminary data.</text>
</comment>
<accession>A0ACC3BV41</accession>
<gene>
    <name evidence="1" type="ORF">I4F81_004347</name>
</gene>
<keyword evidence="2" id="KW-1185">Reference proteome</keyword>
<proteinExistence type="predicted"/>
<evidence type="ECO:0000313" key="2">
    <source>
        <dbReference type="Proteomes" id="UP000798662"/>
    </source>
</evidence>
<name>A0ACC3BV41_PYRYE</name>
<protein>
    <submittedName>
        <fullName evidence="1">Uncharacterized protein</fullName>
    </submittedName>
</protein>
<dbReference type="Proteomes" id="UP000798662">
    <property type="component" value="Chromosome 1"/>
</dbReference>
<organism evidence="1 2">
    <name type="scientific">Pyropia yezoensis</name>
    <name type="common">Susabi-nori</name>
    <name type="synonym">Porphyra yezoensis</name>
    <dbReference type="NCBI Taxonomy" id="2788"/>
    <lineage>
        <taxon>Eukaryota</taxon>
        <taxon>Rhodophyta</taxon>
        <taxon>Bangiophyceae</taxon>
        <taxon>Bangiales</taxon>
        <taxon>Bangiaceae</taxon>
        <taxon>Pyropia</taxon>
    </lineage>
</organism>